<dbReference type="InterPro" id="IPR019587">
    <property type="entry name" value="Polyketide_cyclase/dehydratase"/>
</dbReference>
<dbReference type="AlphaFoldDB" id="A0A975SXX4"/>
<sequence>MSDRLVSDSTTIDAPPAVVFAIVSDPRQHPRIDGSGSLQGVITGPDRLVAKGDTFGMDMKLFGLPYKIRNTVVELEADRRIAWRHFGAHRWRYELEPVGDGATRVTETWDATRYSAPVFAALRALGFPARNQAGITETLVRLKKAAEEDLAATP</sequence>
<evidence type="ECO:0000313" key="1">
    <source>
        <dbReference type="EMBL" id="QWZ07876.1"/>
    </source>
</evidence>
<gene>
    <name evidence="1" type="ORF">KRR39_21270</name>
</gene>
<dbReference type="RefSeq" id="WP_216939386.1">
    <property type="nucleotide sequence ID" value="NZ_CP077062.1"/>
</dbReference>
<protein>
    <submittedName>
        <fullName evidence="1">SRPBCC family protein</fullName>
    </submittedName>
</protein>
<dbReference type="KEGG" id="nps:KRR39_21270"/>
<reference evidence="1" key="1">
    <citation type="submission" date="2021-06" db="EMBL/GenBank/DDBJ databases">
        <title>Complete genome sequence of Nocardioides sp. G188.</title>
        <authorList>
            <person name="Im W.-T."/>
        </authorList>
    </citation>
    <scope>NUCLEOTIDE SEQUENCE</scope>
    <source>
        <strain evidence="1">G188</strain>
    </source>
</reference>
<proteinExistence type="predicted"/>
<evidence type="ECO:0000313" key="2">
    <source>
        <dbReference type="Proteomes" id="UP000683575"/>
    </source>
</evidence>
<organism evidence="1 2">
    <name type="scientific">Nocardioides panacis</name>
    <dbReference type="NCBI Taxonomy" id="2849501"/>
    <lineage>
        <taxon>Bacteria</taxon>
        <taxon>Bacillati</taxon>
        <taxon>Actinomycetota</taxon>
        <taxon>Actinomycetes</taxon>
        <taxon>Propionibacteriales</taxon>
        <taxon>Nocardioidaceae</taxon>
        <taxon>Nocardioides</taxon>
    </lineage>
</organism>
<dbReference type="Pfam" id="PF10604">
    <property type="entry name" value="Polyketide_cyc2"/>
    <property type="match status" value="1"/>
</dbReference>
<keyword evidence="2" id="KW-1185">Reference proteome</keyword>
<name>A0A975SXX4_9ACTN</name>
<dbReference type="EMBL" id="CP077062">
    <property type="protein sequence ID" value="QWZ07876.1"/>
    <property type="molecule type" value="Genomic_DNA"/>
</dbReference>
<accession>A0A975SXX4</accession>
<dbReference type="Proteomes" id="UP000683575">
    <property type="component" value="Chromosome"/>
</dbReference>